<feature type="region of interest" description="Disordered" evidence="1">
    <location>
        <begin position="41"/>
        <end position="63"/>
    </location>
</feature>
<comment type="caution">
    <text evidence="2">The sequence shown here is derived from an EMBL/GenBank/DDBJ whole genome shotgun (WGS) entry which is preliminary data.</text>
</comment>
<evidence type="ECO:0000256" key="1">
    <source>
        <dbReference type="SAM" id="MobiDB-lite"/>
    </source>
</evidence>
<name>A0ABU6MGK1_9BACI</name>
<proteinExistence type="predicted"/>
<reference evidence="2 3" key="1">
    <citation type="submission" date="2023-03" db="EMBL/GenBank/DDBJ databases">
        <title>Bacillus Genome Sequencing.</title>
        <authorList>
            <person name="Dunlap C."/>
        </authorList>
    </citation>
    <scope>NUCLEOTIDE SEQUENCE [LARGE SCALE GENOMIC DNA]</scope>
    <source>
        <strain evidence="2 3">B-23453</strain>
    </source>
</reference>
<protein>
    <submittedName>
        <fullName evidence="2">Uncharacterized protein</fullName>
    </submittedName>
</protein>
<gene>
    <name evidence="2" type="ORF">P4T90_12115</name>
</gene>
<evidence type="ECO:0000313" key="3">
    <source>
        <dbReference type="Proteomes" id="UP001341444"/>
    </source>
</evidence>
<accession>A0ABU6MGK1</accession>
<dbReference type="EMBL" id="JARMAB010000016">
    <property type="protein sequence ID" value="MED1203809.1"/>
    <property type="molecule type" value="Genomic_DNA"/>
</dbReference>
<sequence length="80" mass="8793">MLNRVKINLQDGQVAANVTLQSHINLNPTLIAAEGTRLLRDQRAREDPAGACDEEASRSPRGKRVPAVEINLQKIRAIPI</sequence>
<organism evidence="2 3">
    <name type="scientific">Heyndrickxia acidicola</name>
    <dbReference type="NCBI Taxonomy" id="209389"/>
    <lineage>
        <taxon>Bacteria</taxon>
        <taxon>Bacillati</taxon>
        <taxon>Bacillota</taxon>
        <taxon>Bacilli</taxon>
        <taxon>Bacillales</taxon>
        <taxon>Bacillaceae</taxon>
        <taxon>Heyndrickxia</taxon>
    </lineage>
</organism>
<dbReference type="Proteomes" id="UP001341444">
    <property type="component" value="Unassembled WGS sequence"/>
</dbReference>
<dbReference type="RefSeq" id="WP_066269745.1">
    <property type="nucleotide sequence ID" value="NZ_JARMAB010000016.1"/>
</dbReference>
<evidence type="ECO:0000313" key="2">
    <source>
        <dbReference type="EMBL" id="MED1203809.1"/>
    </source>
</evidence>
<keyword evidence="3" id="KW-1185">Reference proteome</keyword>